<dbReference type="Pfam" id="PF00107">
    <property type="entry name" value="ADH_zinc_N"/>
    <property type="match status" value="1"/>
</dbReference>
<dbReference type="PANTHER" id="PTHR48106">
    <property type="entry name" value="QUINONE OXIDOREDUCTASE PIG3-RELATED"/>
    <property type="match status" value="1"/>
</dbReference>
<dbReference type="SUPFAM" id="SSF50129">
    <property type="entry name" value="GroES-like"/>
    <property type="match status" value="1"/>
</dbReference>
<organism evidence="5 6">
    <name type="scientific">Angustibacter aerolatus</name>
    <dbReference type="NCBI Taxonomy" id="1162965"/>
    <lineage>
        <taxon>Bacteria</taxon>
        <taxon>Bacillati</taxon>
        <taxon>Actinomycetota</taxon>
        <taxon>Actinomycetes</taxon>
        <taxon>Kineosporiales</taxon>
        <taxon>Kineosporiaceae</taxon>
    </lineage>
</organism>
<evidence type="ECO:0000256" key="1">
    <source>
        <dbReference type="ARBA" id="ARBA00022857"/>
    </source>
</evidence>
<dbReference type="SUPFAM" id="SSF51735">
    <property type="entry name" value="NAD(P)-binding Rossmann-fold domains"/>
    <property type="match status" value="1"/>
</dbReference>
<gene>
    <name evidence="5" type="ORF">GCM10025868_08130</name>
</gene>
<keyword evidence="1" id="KW-0521">NADP</keyword>
<evidence type="ECO:0000256" key="3">
    <source>
        <dbReference type="SAM" id="MobiDB-lite"/>
    </source>
</evidence>
<evidence type="ECO:0000256" key="2">
    <source>
        <dbReference type="ARBA" id="ARBA00023002"/>
    </source>
</evidence>
<sequence length="249" mass="25538">MMGGMGRTFDGGYAEYACVPVSQVVPFRSDLEWSVLGAVPEMLQTANGSLAAIDVPDGGSLLVRGGTSSVGLAAAVLAKQRGVTVLATTRSAARAGALHDVGVDHVLVDDGDVADQVRAVLPEGVDGALELVGAPTLRDTLRAVRPHGTACFTGMLSNQWVLPDFYPIDVIPNAVRLTAYAGDASDLPAVVLQGFLDAVAAGTAVVPVGRVYALDEIAAAHEAMEDGTVVGKPGRRPVTRVRRSAGSPG</sequence>
<dbReference type="EMBL" id="BSUZ01000001">
    <property type="protein sequence ID" value="GMA85563.1"/>
    <property type="molecule type" value="Genomic_DNA"/>
</dbReference>
<name>A0ABQ6JDS4_9ACTN</name>
<dbReference type="InterPro" id="IPR011032">
    <property type="entry name" value="GroES-like_sf"/>
</dbReference>
<evidence type="ECO:0000259" key="4">
    <source>
        <dbReference type="Pfam" id="PF00107"/>
    </source>
</evidence>
<dbReference type="Gene3D" id="3.90.180.10">
    <property type="entry name" value="Medium-chain alcohol dehydrogenases, catalytic domain"/>
    <property type="match status" value="1"/>
</dbReference>
<reference evidence="6" key="1">
    <citation type="journal article" date="2019" name="Int. J. Syst. Evol. Microbiol.">
        <title>The Global Catalogue of Microorganisms (GCM) 10K type strain sequencing project: providing services to taxonomists for standard genome sequencing and annotation.</title>
        <authorList>
            <consortium name="The Broad Institute Genomics Platform"/>
            <consortium name="The Broad Institute Genome Sequencing Center for Infectious Disease"/>
            <person name="Wu L."/>
            <person name="Ma J."/>
        </authorList>
    </citation>
    <scope>NUCLEOTIDE SEQUENCE [LARGE SCALE GENOMIC DNA]</scope>
    <source>
        <strain evidence="6">NBRC 108730</strain>
    </source>
</reference>
<dbReference type="InterPro" id="IPR013149">
    <property type="entry name" value="ADH-like_C"/>
</dbReference>
<dbReference type="InterPro" id="IPR036291">
    <property type="entry name" value="NAD(P)-bd_dom_sf"/>
</dbReference>
<evidence type="ECO:0000313" key="5">
    <source>
        <dbReference type="EMBL" id="GMA85563.1"/>
    </source>
</evidence>
<keyword evidence="6" id="KW-1185">Reference proteome</keyword>
<dbReference type="PANTHER" id="PTHR48106:SF18">
    <property type="entry name" value="QUINONE OXIDOREDUCTASE PIG3"/>
    <property type="match status" value="1"/>
</dbReference>
<keyword evidence="2" id="KW-0560">Oxidoreductase</keyword>
<dbReference type="Proteomes" id="UP001157017">
    <property type="component" value="Unassembled WGS sequence"/>
</dbReference>
<evidence type="ECO:0000313" key="6">
    <source>
        <dbReference type="Proteomes" id="UP001157017"/>
    </source>
</evidence>
<dbReference type="Gene3D" id="3.40.50.720">
    <property type="entry name" value="NAD(P)-binding Rossmann-like Domain"/>
    <property type="match status" value="1"/>
</dbReference>
<feature type="domain" description="Alcohol dehydrogenase-like C-terminal" evidence="4">
    <location>
        <begin position="70"/>
        <end position="161"/>
    </location>
</feature>
<accession>A0ABQ6JDS4</accession>
<comment type="caution">
    <text evidence="5">The sequence shown here is derived from an EMBL/GenBank/DDBJ whole genome shotgun (WGS) entry which is preliminary data.</text>
</comment>
<feature type="compositionally biased region" description="Basic residues" evidence="3">
    <location>
        <begin position="233"/>
        <end position="243"/>
    </location>
</feature>
<proteinExistence type="predicted"/>
<feature type="region of interest" description="Disordered" evidence="3">
    <location>
        <begin position="228"/>
        <end position="249"/>
    </location>
</feature>
<protein>
    <recommendedName>
        <fullName evidence="4">Alcohol dehydrogenase-like C-terminal domain-containing protein</fullName>
    </recommendedName>
</protein>